<sequence length="97" mass="11147">MFDVQIETVMDLFNGSRYLIIAGILLIYLVLILRLVSHYEIYAVMNRRQAASRTGDYKDESPDLTKLFISKSIVSLWLNVITLVLMNVLIVMMYVSA</sequence>
<dbReference type="RefSeq" id="WP_017901069.1">
    <property type="nucleotide sequence ID" value="NZ_MT549900.1"/>
</dbReference>
<dbReference type="AlphaFoldDB" id="A0A1V0M3C7"/>
<organism evidence="2">
    <name type="scientific">Raoultella ornithinolytica</name>
    <name type="common">Klebsiella ornithinolytica</name>
    <dbReference type="NCBI Taxonomy" id="54291"/>
    <lineage>
        <taxon>Bacteria</taxon>
        <taxon>Pseudomonadati</taxon>
        <taxon>Pseudomonadota</taxon>
        <taxon>Gammaproteobacteria</taxon>
        <taxon>Enterobacterales</taxon>
        <taxon>Enterobacteriaceae</taxon>
        <taxon>Klebsiella/Raoultella group</taxon>
        <taxon>Raoultella</taxon>
    </lineage>
</organism>
<keyword evidence="2" id="KW-0614">Plasmid</keyword>
<evidence type="ECO:0000256" key="1">
    <source>
        <dbReference type="SAM" id="Phobius"/>
    </source>
</evidence>
<keyword evidence="1" id="KW-0472">Membrane</keyword>
<evidence type="ECO:0000313" key="2">
    <source>
        <dbReference type="EMBL" id="ARD69391.1"/>
    </source>
</evidence>
<protein>
    <submittedName>
        <fullName evidence="2">Uncharacterized protein</fullName>
    </submittedName>
</protein>
<feature type="transmembrane region" description="Helical" evidence="1">
    <location>
        <begin position="18"/>
        <end position="37"/>
    </location>
</feature>
<geneLocation type="plasmid" evidence="2">
    <name>pYNKP001-dfrA</name>
</geneLocation>
<keyword evidence="1" id="KW-1133">Transmembrane helix</keyword>
<reference evidence="2" key="1">
    <citation type="journal article" date="2017" name="Int. J. Antimicrob. Agents">
        <title>Sequencing and comparative genomics analysis of the IncHI2 plasmids pT5282-mphA and p112298-catA and the IncHI5 plasmid pYNKP001-dfrA.</title>
        <authorList>
            <person name="Liang Q."/>
            <person name="Yin Z."/>
            <person name="Zhao Y."/>
            <person name="Liang L."/>
            <person name="Feng J."/>
            <person name="Zhan Z."/>
            <person name="Wang H."/>
            <person name="Song Y."/>
            <person name="Tong Y."/>
            <person name="Wu W."/>
            <person name="Chen W."/>
            <person name="Wang J."/>
            <person name="Jiang L."/>
            <person name="Zhou D."/>
        </authorList>
    </citation>
    <scope>NUCLEOTIDE SEQUENCE</scope>
    <source>
        <strain evidence="2">YNKP001</strain>
        <plasmid evidence="2">pYNKP001-dfrA</plasmid>
    </source>
</reference>
<proteinExistence type="predicted"/>
<feature type="transmembrane region" description="Helical" evidence="1">
    <location>
        <begin position="76"/>
        <end position="95"/>
    </location>
</feature>
<name>A0A1V0M3C7_RAOOR</name>
<keyword evidence="1" id="KW-0812">Transmembrane</keyword>
<accession>A0A1V0M3C7</accession>
<dbReference type="EMBL" id="KY270853">
    <property type="protein sequence ID" value="ARD69391.1"/>
    <property type="molecule type" value="Genomic_DNA"/>
</dbReference>